<gene>
    <name evidence="3" type="primary">LOC104700796</name>
</gene>
<dbReference type="InterPro" id="IPR050796">
    <property type="entry name" value="SCF_F-box_component"/>
</dbReference>
<dbReference type="RefSeq" id="XP_010414686.1">
    <property type="nucleotide sequence ID" value="XM_010416384.2"/>
</dbReference>
<dbReference type="PROSITE" id="PS50181">
    <property type="entry name" value="FBOX"/>
    <property type="match status" value="1"/>
</dbReference>
<evidence type="ECO:0000313" key="2">
    <source>
        <dbReference type="Proteomes" id="UP000694864"/>
    </source>
</evidence>
<proteinExistence type="predicted"/>
<dbReference type="NCBIfam" id="TIGR01640">
    <property type="entry name" value="F_box_assoc_1"/>
    <property type="match status" value="1"/>
</dbReference>
<dbReference type="InterPro" id="IPR001810">
    <property type="entry name" value="F-box_dom"/>
</dbReference>
<dbReference type="PANTHER" id="PTHR31672:SF13">
    <property type="entry name" value="F-BOX PROTEIN CPR30-LIKE"/>
    <property type="match status" value="1"/>
</dbReference>
<reference evidence="3" key="2">
    <citation type="submission" date="2025-08" db="UniProtKB">
        <authorList>
            <consortium name="RefSeq"/>
        </authorList>
    </citation>
    <scope>IDENTIFICATION</scope>
    <source>
        <tissue evidence="3">Leaf</tissue>
    </source>
</reference>
<dbReference type="InterPro" id="IPR036047">
    <property type="entry name" value="F-box-like_dom_sf"/>
</dbReference>
<dbReference type="InterPro" id="IPR006527">
    <property type="entry name" value="F-box-assoc_dom_typ1"/>
</dbReference>
<dbReference type="PANTHER" id="PTHR31672">
    <property type="entry name" value="BNACNNG10540D PROTEIN"/>
    <property type="match status" value="1"/>
</dbReference>
<organism evidence="2 3">
    <name type="scientific">Camelina sativa</name>
    <name type="common">False flax</name>
    <name type="synonym">Myagrum sativum</name>
    <dbReference type="NCBI Taxonomy" id="90675"/>
    <lineage>
        <taxon>Eukaryota</taxon>
        <taxon>Viridiplantae</taxon>
        <taxon>Streptophyta</taxon>
        <taxon>Embryophyta</taxon>
        <taxon>Tracheophyta</taxon>
        <taxon>Spermatophyta</taxon>
        <taxon>Magnoliopsida</taxon>
        <taxon>eudicotyledons</taxon>
        <taxon>Gunneridae</taxon>
        <taxon>Pentapetalae</taxon>
        <taxon>rosids</taxon>
        <taxon>malvids</taxon>
        <taxon>Brassicales</taxon>
        <taxon>Brassicaceae</taxon>
        <taxon>Camelineae</taxon>
        <taxon>Camelina</taxon>
    </lineage>
</organism>
<dbReference type="SUPFAM" id="SSF81383">
    <property type="entry name" value="F-box domain"/>
    <property type="match status" value="1"/>
</dbReference>
<protein>
    <submittedName>
        <fullName evidence="3">F-box protein At1g58090</fullName>
    </submittedName>
</protein>
<dbReference type="Proteomes" id="UP000694864">
    <property type="component" value="Chromosome 7"/>
</dbReference>
<sequence length="360" mass="41751">MVPRKLPSDLEEEILFRVPPRSLLRFKSVCREWYALFNNKRFLNKNFACAPPEFMLKTHTHIYSISVDLNEDPTIKVNDLCFDLRRHLYHNLYGTCDGYFFMDDVDEGYLVWNPLLRQAKRIAPDETRCGRSIGYDSSRPEKSFKIIGRMSANSIHRVAVFEFATNAWKVTRRASFGEELASSSDSSRVSLNGNLYWTGYKSPETGQYFIQMLDFSKEMIKTFCILPCNGKKGSFHNRVLSIYKGDRFSVLQQCTKTREIKIWVTQNKIGNGDDGDHVVWINFMTVSRPDFPMVLKHMSTSYFVDNNIYGKSFVLFCHSKKPKEAWVYIVRGDMCKKIKIDGVVCKFHSSLYVPSLITIS</sequence>
<reference evidence="2" key="1">
    <citation type="journal article" date="2014" name="Nat. Commun.">
        <title>The emerging biofuel crop Camelina sativa retains a highly undifferentiated hexaploid genome structure.</title>
        <authorList>
            <person name="Kagale S."/>
            <person name="Koh C."/>
            <person name="Nixon J."/>
            <person name="Bollina V."/>
            <person name="Clarke W.E."/>
            <person name="Tuteja R."/>
            <person name="Spillane C."/>
            <person name="Robinson S.J."/>
            <person name="Links M.G."/>
            <person name="Clarke C."/>
            <person name="Higgins E.E."/>
            <person name="Huebert T."/>
            <person name="Sharpe A.G."/>
            <person name="Parkin I.A."/>
        </authorList>
    </citation>
    <scope>NUCLEOTIDE SEQUENCE [LARGE SCALE GENOMIC DNA]</scope>
    <source>
        <strain evidence="2">cv. DH55</strain>
    </source>
</reference>
<keyword evidence="2" id="KW-1185">Reference proteome</keyword>
<dbReference type="CDD" id="cd22157">
    <property type="entry name" value="F-box_AtFBW1-like"/>
    <property type="match status" value="1"/>
</dbReference>
<dbReference type="Pfam" id="PF00646">
    <property type="entry name" value="F-box"/>
    <property type="match status" value="1"/>
</dbReference>
<evidence type="ECO:0000259" key="1">
    <source>
        <dbReference type="PROSITE" id="PS50181"/>
    </source>
</evidence>
<name>A0ABM0SQK7_CAMSA</name>
<evidence type="ECO:0000313" key="3">
    <source>
        <dbReference type="RefSeq" id="XP_010414686.1"/>
    </source>
</evidence>
<dbReference type="InterPro" id="IPR017451">
    <property type="entry name" value="F-box-assoc_interact_dom"/>
</dbReference>
<dbReference type="GeneID" id="104700796"/>
<dbReference type="SMART" id="SM00256">
    <property type="entry name" value="FBOX"/>
    <property type="match status" value="1"/>
</dbReference>
<dbReference type="Pfam" id="PF07734">
    <property type="entry name" value="FBA_1"/>
    <property type="match status" value="1"/>
</dbReference>
<dbReference type="Gene3D" id="1.20.1280.50">
    <property type="match status" value="1"/>
</dbReference>
<accession>A0ABM0SQK7</accession>
<feature type="domain" description="F-box" evidence="1">
    <location>
        <begin position="1"/>
        <end position="46"/>
    </location>
</feature>